<accession>A0ACC7LP10</accession>
<evidence type="ECO:0000313" key="2">
    <source>
        <dbReference type="Proteomes" id="UP001595191"/>
    </source>
</evidence>
<name>A0ACC7LP10_9FLAO</name>
<reference evidence="1" key="1">
    <citation type="submission" date="2024-09" db="EMBL/GenBank/DDBJ databases">
        <authorList>
            <person name="Liu J."/>
        </authorList>
    </citation>
    <scope>NUCLEOTIDE SEQUENCE</scope>
    <source>
        <strain evidence="1">NBU2967</strain>
    </source>
</reference>
<comment type="caution">
    <text evidence="1">The sequence shown here is derived from an EMBL/GenBank/DDBJ whole genome shotgun (WGS) entry which is preliminary data.</text>
</comment>
<proteinExistence type="predicted"/>
<keyword evidence="2" id="KW-1185">Reference proteome</keyword>
<dbReference type="Proteomes" id="UP001595191">
    <property type="component" value="Unassembled WGS sequence"/>
</dbReference>
<dbReference type="EMBL" id="JBHFPV010000006">
    <property type="protein sequence ID" value="MFH6604951.1"/>
    <property type="molecule type" value="Genomic_DNA"/>
</dbReference>
<protein>
    <submittedName>
        <fullName evidence="1">ChbG/HpnK family deacetylase</fullName>
    </submittedName>
</protein>
<gene>
    <name evidence="1" type="ORF">ACEZ3G_15805</name>
</gene>
<sequence>MFPLTFVKYFNYSTVILINSDDFGASKEINLATYRAFKENLISSTTTLMNFKIGLEDAVSYVKSNKIDRDSVGIHLNLSFGRPLTEKMGLNKTLCDDGFFRSKHNLPNFFLNSYDEECILLELETQLKLFIECFGFLPSHIDSHQHVHTKWPVLKCVIRLAKKYNIGSVRISRNIEAADGLKKAVYKKIINSYIKINGFASVDKFGDIDQAIKYGIDPRKNYELMVHANLANGKLEVLDIDGKELRSKLFHLFNKENWLLVNYLIMKNAPQIVSAEVEFETVVG</sequence>
<organism evidence="1 2">
    <name type="scientific">Meishania litoralis</name>
    <dbReference type="NCBI Taxonomy" id="3434685"/>
    <lineage>
        <taxon>Bacteria</taxon>
        <taxon>Pseudomonadati</taxon>
        <taxon>Bacteroidota</taxon>
        <taxon>Flavobacteriia</taxon>
        <taxon>Flavobacteriales</taxon>
        <taxon>Flavobacteriaceae</taxon>
        <taxon>Meishania</taxon>
    </lineage>
</organism>
<evidence type="ECO:0000313" key="1">
    <source>
        <dbReference type="EMBL" id="MFH6604951.1"/>
    </source>
</evidence>